<keyword evidence="6 7" id="KW-0472">Membrane</keyword>
<evidence type="ECO:0000256" key="2">
    <source>
        <dbReference type="ARBA" id="ARBA00022448"/>
    </source>
</evidence>
<feature type="transmembrane region" description="Helical" evidence="7">
    <location>
        <begin position="226"/>
        <end position="248"/>
    </location>
</feature>
<evidence type="ECO:0000259" key="9">
    <source>
        <dbReference type="PROSITE" id="PS50928"/>
    </source>
</evidence>
<keyword evidence="3" id="KW-1003">Cell membrane</keyword>
<gene>
    <name evidence="10" type="ORF">GCM10011374_23910</name>
</gene>
<comment type="subcellular location">
    <subcellularLocation>
        <location evidence="1 7">Cell membrane</location>
        <topology evidence="1 7">Multi-pass membrane protein</topology>
    </subcellularLocation>
</comment>
<evidence type="ECO:0000256" key="7">
    <source>
        <dbReference type="RuleBase" id="RU363032"/>
    </source>
</evidence>
<evidence type="ECO:0000256" key="4">
    <source>
        <dbReference type="ARBA" id="ARBA00022692"/>
    </source>
</evidence>
<keyword evidence="5 7" id="KW-1133">Transmembrane helix</keyword>
<protein>
    <submittedName>
        <fullName evidence="10">Binding-protein-dependent transport system inner membrane protein</fullName>
    </submittedName>
</protein>
<feature type="transmembrane region" description="Helical" evidence="7">
    <location>
        <begin position="93"/>
        <end position="116"/>
    </location>
</feature>
<dbReference type="Pfam" id="PF00528">
    <property type="entry name" value="BPD_transp_1"/>
    <property type="match status" value="1"/>
</dbReference>
<comment type="similarity">
    <text evidence="7">Belongs to the binding-protein-dependent transport system permease family.</text>
</comment>
<evidence type="ECO:0000256" key="8">
    <source>
        <dbReference type="SAM" id="MobiDB-lite"/>
    </source>
</evidence>
<evidence type="ECO:0000256" key="5">
    <source>
        <dbReference type="ARBA" id="ARBA00022989"/>
    </source>
</evidence>
<dbReference type="PROSITE" id="PS50928">
    <property type="entry name" value="ABC_TM1"/>
    <property type="match status" value="1"/>
</dbReference>
<dbReference type="GO" id="GO:0005886">
    <property type="term" value="C:plasma membrane"/>
    <property type="evidence" value="ECO:0007669"/>
    <property type="project" value="UniProtKB-SubCell"/>
</dbReference>
<evidence type="ECO:0000313" key="11">
    <source>
        <dbReference type="Proteomes" id="UP000638848"/>
    </source>
</evidence>
<dbReference type="PANTHER" id="PTHR43005">
    <property type="entry name" value="BLR7065 PROTEIN"/>
    <property type="match status" value="1"/>
</dbReference>
<dbReference type="Gene3D" id="1.10.3720.10">
    <property type="entry name" value="MetI-like"/>
    <property type="match status" value="1"/>
</dbReference>
<reference evidence="10" key="2">
    <citation type="submission" date="2020-09" db="EMBL/GenBank/DDBJ databases">
        <authorList>
            <person name="Sun Q."/>
            <person name="Zhou Y."/>
        </authorList>
    </citation>
    <scope>NUCLEOTIDE SEQUENCE</scope>
    <source>
        <strain evidence="10">CGMCC 1.12187</strain>
    </source>
</reference>
<dbReference type="SUPFAM" id="SSF160964">
    <property type="entry name" value="MalF N-terminal region-like"/>
    <property type="match status" value="1"/>
</dbReference>
<feature type="region of interest" description="Disordered" evidence="8">
    <location>
        <begin position="1"/>
        <end position="31"/>
    </location>
</feature>
<feature type="transmembrane region" description="Helical" evidence="7">
    <location>
        <begin position="179"/>
        <end position="205"/>
    </location>
</feature>
<dbReference type="EMBL" id="BMEQ01000012">
    <property type="protein sequence ID" value="GGG60285.1"/>
    <property type="molecule type" value="Genomic_DNA"/>
</dbReference>
<evidence type="ECO:0000256" key="3">
    <source>
        <dbReference type="ARBA" id="ARBA00022475"/>
    </source>
</evidence>
<keyword evidence="2 7" id="KW-0813">Transport</keyword>
<dbReference type="Proteomes" id="UP000638848">
    <property type="component" value="Unassembled WGS sequence"/>
</dbReference>
<feature type="transmembrane region" description="Helical" evidence="7">
    <location>
        <begin position="128"/>
        <end position="148"/>
    </location>
</feature>
<feature type="transmembrane region" description="Helical" evidence="7">
    <location>
        <begin position="284"/>
        <end position="304"/>
    </location>
</feature>
<sequence>MSTIQRPSQQVPEGTSRVPSPGRPARPSRSRTGHVPWLYLAPALVVLLIMTIGPAIYIFYTSFRNASVLGGSGRFVGLQNYETALTDPATQQAFLWTLLFVAGAVALEMVLGLALALPLAQQTRANKVASALMLLPFAVTPAVGAMIFRQLVNPNYGWVTHYLQVLGFPANLDLLGNPVGAWAVLFALDLWQWTPFVALILMAGVQSLPAEPKEAAMVDGANKWQILRYITLPGLVPFLAIALVLRTIQAFKTFDSFKIVTNGGPGNSTEMINLAIHRIGLQSFNIGLACALGVLLLIVLLLLVPAIERVIGRRADPEEM</sequence>
<feature type="compositionally biased region" description="Polar residues" evidence="8">
    <location>
        <begin position="1"/>
        <end position="13"/>
    </location>
</feature>
<comment type="caution">
    <text evidence="10">The sequence shown here is derived from an EMBL/GenBank/DDBJ whole genome shotgun (WGS) entry which is preliminary data.</text>
</comment>
<dbReference type="PANTHER" id="PTHR43005:SF1">
    <property type="entry name" value="SPERMIDINE_PUTRESCINE TRANSPORT SYSTEM PERMEASE PROTEIN"/>
    <property type="match status" value="1"/>
</dbReference>
<evidence type="ECO:0000256" key="6">
    <source>
        <dbReference type="ARBA" id="ARBA00023136"/>
    </source>
</evidence>
<feature type="transmembrane region" description="Helical" evidence="7">
    <location>
        <begin position="37"/>
        <end position="60"/>
    </location>
</feature>
<dbReference type="CDD" id="cd06261">
    <property type="entry name" value="TM_PBP2"/>
    <property type="match status" value="1"/>
</dbReference>
<evidence type="ECO:0000313" key="10">
    <source>
        <dbReference type="EMBL" id="GGG60285.1"/>
    </source>
</evidence>
<keyword evidence="4 7" id="KW-0812">Transmembrane</keyword>
<feature type="compositionally biased region" description="Low complexity" evidence="8">
    <location>
        <begin position="16"/>
        <end position="25"/>
    </location>
</feature>
<accession>A0A917LWQ7</accession>
<dbReference type="AlphaFoldDB" id="A0A917LWQ7"/>
<name>A0A917LWQ7_9MICC</name>
<evidence type="ECO:0000256" key="1">
    <source>
        <dbReference type="ARBA" id="ARBA00004651"/>
    </source>
</evidence>
<organism evidence="10 11">
    <name type="scientific">Kocuria dechangensis</name>
    <dbReference type="NCBI Taxonomy" id="1176249"/>
    <lineage>
        <taxon>Bacteria</taxon>
        <taxon>Bacillati</taxon>
        <taxon>Actinomycetota</taxon>
        <taxon>Actinomycetes</taxon>
        <taxon>Micrococcales</taxon>
        <taxon>Micrococcaceae</taxon>
        <taxon>Kocuria</taxon>
    </lineage>
</organism>
<dbReference type="InterPro" id="IPR035906">
    <property type="entry name" value="MetI-like_sf"/>
</dbReference>
<dbReference type="InterPro" id="IPR000515">
    <property type="entry name" value="MetI-like"/>
</dbReference>
<proteinExistence type="inferred from homology"/>
<reference evidence="10" key="1">
    <citation type="journal article" date="2014" name="Int. J. Syst. Evol. Microbiol.">
        <title>Complete genome sequence of Corynebacterium casei LMG S-19264T (=DSM 44701T), isolated from a smear-ripened cheese.</title>
        <authorList>
            <consortium name="US DOE Joint Genome Institute (JGI-PGF)"/>
            <person name="Walter F."/>
            <person name="Albersmeier A."/>
            <person name="Kalinowski J."/>
            <person name="Ruckert C."/>
        </authorList>
    </citation>
    <scope>NUCLEOTIDE SEQUENCE</scope>
    <source>
        <strain evidence="10">CGMCC 1.12187</strain>
    </source>
</reference>
<feature type="domain" description="ABC transmembrane type-1" evidence="9">
    <location>
        <begin position="94"/>
        <end position="307"/>
    </location>
</feature>
<keyword evidence="11" id="KW-1185">Reference proteome</keyword>
<dbReference type="GO" id="GO:0055085">
    <property type="term" value="P:transmembrane transport"/>
    <property type="evidence" value="ECO:0007669"/>
    <property type="project" value="InterPro"/>
</dbReference>
<dbReference type="SUPFAM" id="SSF161098">
    <property type="entry name" value="MetI-like"/>
    <property type="match status" value="1"/>
</dbReference>